<keyword evidence="1" id="KW-0812">Transmembrane</keyword>
<name>A0A0A9GVY0_ARUDO</name>
<organism evidence="2">
    <name type="scientific">Arundo donax</name>
    <name type="common">Giant reed</name>
    <name type="synonym">Donax arundinaceus</name>
    <dbReference type="NCBI Taxonomy" id="35708"/>
    <lineage>
        <taxon>Eukaryota</taxon>
        <taxon>Viridiplantae</taxon>
        <taxon>Streptophyta</taxon>
        <taxon>Embryophyta</taxon>
        <taxon>Tracheophyta</taxon>
        <taxon>Spermatophyta</taxon>
        <taxon>Magnoliopsida</taxon>
        <taxon>Liliopsida</taxon>
        <taxon>Poales</taxon>
        <taxon>Poaceae</taxon>
        <taxon>PACMAD clade</taxon>
        <taxon>Arundinoideae</taxon>
        <taxon>Arundineae</taxon>
        <taxon>Arundo</taxon>
    </lineage>
</organism>
<proteinExistence type="predicted"/>
<evidence type="ECO:0000313" key="2">
    <source>
        <dbReference type="EMBL" id="JAE26721.1"/>
    </source>
</evidence>
<protein>
    <submittedName>
        <fullName evidence="2">Uncharacterized protein</fullName>
    </submittedName>
</protein>
<dbReference type="EMBL" id="GBRH01171175">
    <property type="protein sequence ID" value="JAE26721.1"/>
    <property type="molecule type" value="Transcribed_RNA"/>
</dbReference>
<reference evidence="2" key="2">
    <citation type="journal article" date="2015" name="Data Brief">
        <title>Shoot transcriptome of the giant reed, Arundo donax.</title>
        <authorList>
            <person name="Barrero R.A."/>
            <person name="Guerrero F.D."/>
            <person name="Moolhuijzen P."/>
            <person name="Goolsby J.A."/>
            <person name="Tidwell J."/>
            <person name="Bellgard S.E."/>
            <person name="Bellgard M.I."/>
        </authorList>
    </citation>
    <scope>NUCLEOTIDE SEQUENCE</scope>
    <source>
        <tissue evidence="2">Shoot tissue taken approximately 20 cm above the soil surface</tissue>
    </source>
</reference>
<sequence>MAVGDRIGLSMVEVASILFPLLAIPKLMLRHASECDSLVVLSVAGSLLSSLRVH</sequence>
<evidence type="ECO:0000256" key="1">
    <source>
        <dbReference type="SAM" id="Phobius"/>
    </source>
</evidence>
<feature type="transmembrane region" description="Helical" evidence="1">
    <location>
        <begin position="6"/>
        <end position="24"/>
    </location>
</feature>
<dbReference type="AlphaFoldDB" id="A0A0A9GVY0"/>
<keyword evidence="1" id="KW-0472">Membrane</keyword>
<reference evidence="2" key="1">
    <citation type="submission" date="2014-09" db="EMBL/GenBank/DDBJ databases">
        <authorList>
            <person name="Magalhaes I.L.F."/>
            <person name="Oliveira U."/>
            <person name="Santos F.R."/>
            <person name="Vidigal T.H.D.A."/>
            <person name="Brescovit A.D."/>
            <person name="Santos A.J."/>
        </authorList>
    </citation>
    <scope>NUCLEOTIDE SEQUENCE</scope>
    <source>
        <tissue evidence="2">Shoot tissue taken approximately 20 cm above the soil surface</tissue>
    </source>
</reference>
<keyword evidence="1" id="KW-1133">Transmembrane helix</keyword>
<accession>A0A0A9GVY0</accession>